<gene>
    <name evidence="4" type="ORF">BSL78_06427</name>
</gene>
<proteinExistence type="predicted"/>
<feature type="compositionally biased region" description="Basic and acidic residues" evidence="2">
    <location>
        <begin position="115"/>
        <end position="126"/>
    </location>
</feature>
<keyword evidence="1" id="KW-0479">Metal-binding</keyword>
<evidence type="ECO:0000313" key="5">
    <source>
        <dbReference type="Proteomes" id="UP000230750"/>
    </source>
</evidence>
<feature type="domain" description="C2H2-type" evidence="3">
    <location>
        <begin position="12"/>
        <end position="40"/>
    </location>
</feature>
<reference evidence="4 5" key="1">
    <citation type="journal article" date="2017" name="PLoS Biol.">
        <title>The sea cucumber genome provides insights into morphological evolution and visceral regeneration.</title>
        <authorList>
            <person name="Zhang X."/>
            <person name="Sun L."/>
            <person name="Yuan J."/>
            <person name="Sun Y."/>
            <person name="Gao Y."/>
            <person name="Zhang L."/>
            <person name="Li S."/>
            <person name="Dai H."/>
            <person name="Hamel J.F."/>
            <person name="Liu C."/>
            <person name="Yu Y."/>
            <person name="Liu S."/>
            <person name="Lin W."/>
            <person name="Guo K."/>
            <person name="Jin S."/>
            <person name="Xu P."/>
            <person name="Storey K.B."/>
            <person name="Huan P."/>
            <person name="Zhang T."/>
            <person name="Zhou Y."/>
            <person name="Zhang J."/>
            <person name="Lin C."/>
            <person name="Li X."/>
            <person name="Xing L."/>
            <person name="Huo D."/>
            <person name="Sun M."/>
            <person name="Wang L."/>
            <person name="Mercier A."/>
            <person name="Li F."/>
            <person name="Yang H."/>
            <person name="Xiang J."/>
        </authorList>
    </citation>
    <scope>NUCLEOTIDE SEQUENCE [LARGE SCALE GENOMIC DNA]</scope>
    <source>
        <strain evidence="4">Shaxun</strain>
        <tissue evidence="4">Muscle</tissue>
    </source>
</reference>
<feature type="compositionally biased region" description="Basic and acidic residues" evidence="2">
    <location>
        <begin position="180"/>
        <end position="194"/>
    </location>
</feature>
<sequence length="241" mass="27711">MSGGKPLFHVEYKCGDCARRFGDLHKLSDHAESEHERKMFECKCCYEFWSPRKVDTLKHEQRCEGKRSGDKRKNSGGCKPTKHQPRDTERKSNDGRKGKSYSPNERGKMPKKGGKVLEREQLEDTSRVTVEPSYKTDKAQVQDLLTAIINPSSPRLLRPSRWPTLHQLVDLGSPFRSVSAEREIEKANREEKAKGRQTHRHSSSYPLVPGLSQMTTLRRVVYPDGRVYEVEEKQIVCNKDS</sequence>
<evidence type="ECO:0000256" key="1">
    <source>
        <dbReference type="PROSITE-ProRule" id="PRU00042"/>
    </source>
</evidence>
<accession>A0A2G8L8R1</accession>
<keyword evidence="1" id="KW-0862">Zinc</keyword>
<dbReference type="EMBL" id="MRZV01000168">
    <property type="protein sequence ID" value="PIK56641.1"/>
    <property type="molecule type" value="Genomic_DNA"/>
</dbReference>
<dbReference type="OrthoDB" id="10532600at2759"/>
<keyword evidence="5" id="KW-1185">Reference proteome</keyword>
<comment type="caution">
    <text evidence="4">The sequence shown here is derived from an EMBL/GenBank/DDBJ whole genome shotgun (WGS) entry which is preliminary data.</text>
</comment>
<dbReference type="GO" id="GO:0008270">
    <property type="term" value="F:zinc ion binding"/>
    <property type="evidence" value="ECO:0007669"/>
    <property type="project" value="UniProtKB-KW"/>
</dbReference>
<dbReference type="PROSITE" id="PS00028">
    <property type="entry name" value="ZINC_FINGER_C2H2_1"/>
    <property type="match status" value="1"/>
</dbReference>
<organism evidence="4 5">
    <name type="scientific">Stichopus japonicus</name>
    <name type="common">Sea cucumber</name>
    <dbReference type="NCBI Taxonomy" id="307972"/>
    <lineage>
        <taxon>Eukaryota</taxon>
        <taxon>Metazoa</taxon>
        <taxon>Echinodermata</taxon>
        <taxon>Eleutherozoa</taxon>
        <taxon>Echinozoa</taxon>
        <taxon>Holothuroidea</taxon>
        <taxon>Aspidochirotacea</taxon>
        <taxon>Aspidochirotida</taxon>
        <taxon>Stichopodidae</taxon>
        <taxon>Apostichopus</taxon>
    </lineage>
</organism>
<evidence type="ECO:0000256" key="2">
    <source>
        <dbReference type="SAM" id="MobiDB-lite"/>
    </source>
</evidence>
<dbReference type="Proteomes" id="UP000230750">
    <property type="component" value="Unassembled WGS sequence"/>
</dbReference>
<feature type="compositionally biased region" description="Basic and acidic residues" evidence="2">
    <location>
        <begin position="84"/>
        <end position="97"/>
    </location>
</feature>
<keyword evidence="1" id="KW-0863">Zinc-finger</keyword>
<protein>
    <recommendedName>
        <fullName evidence="3">C2H2-type domain-containing protein</fullName>
    </recommendedName>
</protein>
<feature type="region of interest" description="Disordered" evidence="2">
    <location>
        <begin position="58"/>
        <end position="134"/>
    </location>
</feature>
<name>A0A2G8L8R1_STIJA</name>
<evidence type="ECO:0000313" key="4">
    <source>
        <dbReference type="EMBL" id="PIK56641.1"/>
    </source>
</evidence>
<dbReference type="PROSITE" id="PS50157">
    <property type="entry name" value="ZINC_FINGER_C2H2_2"/>
    <property type="match status" value="1"/>
</dbReference>
<dbReference type="InterPro" id="IPR013087">
    <property type="entry name" value="Znf_C2H2_type"/>
</dbReference>
<feature type="compositionally biased region" description="Basic and acidic residues" evidence="2">
    <location>
        <begin position="58"/>
        <end position="73"/>
    </location>
</feature>
<evidence type="ECO:0000259" key="3">
    <source>
        <dbReference type="PROSITE" id="PS50157"/>
    </source>
</evidence>
<dbReference type="AlphaFoldDB" id="A0A2G8L8R1"/>
<feature type="region of interest" description="Disordered" evidence="2">
    <location>
        <begin position="180"/>
        <end position="209"/>
    </location>
</feature>